<dbReference type="NCBIfam" id="TIGR00756">
    <property type="entry name" value="PPR"/>
    <property type="match status" value="11"/>
</dbReference>
<sequence length="812" mass="89535">MFLPIVDPISLTVSAASKYSIIRPSTTPSGSAAAASSSVLCCVTSFVPSSRHRPGAVHLLVSNLSDPTGVDDTLASTRFTIRFRLSLAAGAITTPLLGSSAMPFCGHPHCSVDSRLKTPPPSIQQTSALRPFPSMILFPNFSDAIIMYLRDGCSLLLKLRKPSIPLVLNTNPIFNVESNSQPQPTDAPSVEEFHVVKRLKHERDTVLALEYFKSLANSGAFKHTQSTYRIMIEKLGRNCEMDGVQYLLQQMKLEGVACSEDLFICVMNSYRRAGLGNQALKMFYRIREFGCKPTVKIYNHLLDALLSENRFQMISPVYNNMKGEGLEPNVFTYNILLKALCKNGKVDGACKMLEEMSKKGCSPDAVSYTTIVSSVCNLGQVEKAKELAKGFAPVVPVYNALINGFCKEYRIKEAFLLMNEMVVKGIDPDVISYSTVISCLSDMENIDLALAAFSQMLKRGCSPNIHTYSSLIKGYLLGGKLSEALELWNLMIMEGVKPNVVSYNALIHGLCSIGNISEAMSICNQMEKSSCSPNVTTYGTLISGFAKAGDLLGASTTWNKMINCGCRPNVVVYTSMVDALCQASMFNQAHRLIENMVTDGCLPTVVTFNTLIKGLCANGRVEGAMSVLHQMEKYECLPNIRTYNELLDGLFRVNRFREACALIKDIEERNVELNSVTYNIIMYGFSSIGIQERVLQILGKMLVNGVKPDAITVNIIIHAYSKLGKVRTAMEILDKYTVEKEMYPDIIAHTCILWGICNWLGIEEAIVYLQNKMLNKGIFPNVGTWNVLVRGFFNNLGHTGPTRILDDILGNG</sequence>
<feature type="repeat" description="PPR" evidence="3">
    <location>
        <begin position="429"/>
        <end position="463"/>
    </location>
</feature>
<feature type="repeat" description="PPR" evidence="3">
    <location>
        <begin position="294"/>
        <end position="328"/>
    </location>
</feature>
<feature type="repeat" description="PPR" evidence="3">
    <location>
        <begin position="569"/>
        <end position="603"/>
    </location>
</feature>
<comment type="similarity">
    <text evidence="1">Belongs to the PPR family. P subfamily.</text>
</comment>
<dbReference type="PROSITE" id="PS51375">
    <property type="entry name" value="PPR"/>
    <property type="match status" value="13"/>
</dbReference>
<dbReference type="InterPro" id="IPR011990">
    <property type="entry name" value="TPR-like_helical_dom_sf"/>
</dbReference>
<feature type="repeat" description="PPR" evidence="3">
    <location>
        <begin position="639"/>
        <end position="673"/>
    </location>
</feature>
<dbReference type="Pfam" id="PF13041">
    <property type="entry name" value="PPR_2"/>
    <property type="match status" value="4"/>
</dbReference>
<evidence type="ECO:0000256" key="1">
    <source>
        <dbReference type="ARBA" id="ARBA00007626"/>
    </source>
</evidence>
<organism evidence="4 5">
    <name type="scientific">Stylosanthes scabra</name>
    <dbReference type="NCBI Taxonomy" id="79078"/>
    <lineage>
        <taxon>Eukaryota</taxon>
        <taxon>Viridiplantae</taxon>
        <taxon>Streptophyta</taxon>
        <taxon>Embryophyta</taxon>
        <taxon>Tracheophyta</taxon>
        <taxon>Spermatophyta</taxon>
        <taxon>Magnoliopsida</taxon>
        <taxon>eudicotyledons</taxon>
        <taxon>Gunneridae</taxon>
        <taxon>Pentapetalae</taxon>
        <taxon>rosids</taxon>
        <taxon>fabids</taxon>
        <taxon>Fabales</taxon>
        <taxon>Fabaceae</taxon>
        <taxon>Papilionoideae</taxon>
        <taxon>50 kb inversion clade</taxon>
        <taxon>dalbergioids sensu lato</taxon>
        <taxon>Dalbergieae</taxon>
        <taxon>Pterocarpus clade</taxon>
        <taxon>Stylosanthes</taxon>
    </lineage>
</organism>
<feature type="repeat" description="PPR" evidence="3">
    <location>
        <begin position="464"/>
        <end position="498"/>
    </location>
</feature>
<dbReference type="InterPro" id="IPR002885">
    <property type="entry name" value="PPR_rpt"/>
</dbReference>
<dbReference type="Pfam" id="PF12854">
    <property type="entry name" value="PPR_1"/>
    <property type="match status" value="2"/>
</dbReference>
<dbReference type="Proteomes" id="UP001341840">
    <property type="component" value="Unassembled WGS sequence"/>
</dbReference>
<feature type="repeat" description="PPR" evidence="3">
    <location>
        <begin position="709"/>
        <end position="744"/>
    </location>
</feature>
<dbReference type="Gene3D" id="1.25.40.10">
    <property type="entry name" value="Tetratricopeptide repeat domain"/>
    <property type="match status" value="6"/>
</dbReference>
<proteinExistence type="inferred from homology"/>
<name>A0ABU6X111_9FABA</name>
<reference evidence="4 5" key="1">
    <citation type="journal article" date="2023" name="Plants (Basel)">
        <title>Bridging the Gap: Combining Genomics and Transcriptomics Approaches to Understand Stylosanthes scabra, an Orphan Legume from the Brazilian Caatinga.</title>
        <authorList>
            <person name="Ferreira-Neto J.R.C."/>
            <person name="da Silva M.D."/>
            <person name="Binneck E."/>
            <person name="de Melo N.F."/>
            <person name="da Silva R.H."/>
            <person name="de Melo A.L.T.M."/>
            <person name="Pandolfi V."/>
            <person name="Bustamante F.O."/>
            <person name="Brasileiro-Vidal A.C."/>
            <person name="Benko-Iseppon A.M."/>
        </authorList>
    </citation>
    <scope>NUCLEOTIDE SEQUENCE [LARGE SCALE GENOMIC DNA]</scope>
    <source>
        <tissue evidence="4">Leaves</tissue>
    </source>
</reference>
<feature type="repeat" description="PPR" evidence="3">
    <location>
        <begin position="674"/>
        <end position="708"/>
    </location>
</feature>
<dbReference type="Pfam" id="PF13812">
    <property type="entry name" value="PPR_3"/>
    <property type="match status" value="2"/>
</dbReference>
<dbReference type="PANTHER" id="PTHR47941">
    <property type="entry name" value="PENTATRICOPEPTIDE REPEAT-CONTAINING PROTEIN 3, MITOCHONDRIAL"/>
    <property type="match status" value="1"/>
</dbReference>
<feature type="repeat" description="PPR" evidence="3">
    <location>
        <begin position="394"/>
        <end position="428"/>
    </location>
</feature>
<evidence type="ECO:0000313" key="4">
    <source>
        <dbReference type="EMBL" id="MED6191821.1"/>
    </source>
</evidence>
<evidence type="ECO:0008006" key="6">
    <source>
        <dbReference type="Google" id="ProtNLM"/>
    </source>
</evidence>
<feature type="repeat" description="PPR" evidence="3">
    <location>
        <begin position="259"/>
        <end position="293"/>
    </location>
</feature>
<keyword evidence="2" id="KW-0677">Repeat</keyword>
<keyword evidence="5" id="KW-1185">Reference proteome</keyword>
<evidence type="ECO:0000256" key="2">
    <source>
        <dbReference type="ARBA" id="ARBA00022737"/>
    </source>
</evidence>
<feature type="repeat" description="PPR" evidence="3">
    <location>
        <begin position="604"/>
        <end position="638"/>
    </location>
</feature>
<feature type="repeat" description="PPR" evidence="3">
    <location>
        <begin position="329"/>
        <end position="363"/>
    </location>
</feature>
<feature type="repeat" description="PPR" evidence="3">
    <location>
        <begin position="499"/>
        <end position="533"/>
    </location>
</feature>
<feature type="repeat" description="PPR" evidence="3">
    <location>
        <begin position="534"/>
        <end position="568"/>
    </location>
</feature>
<comment type="caution">
    <text evidence="4">The sequence shown here is derived from an EMBL/GenBank/DDBJ whole genome shotgun (WGS) entry which is preliminary data.</text>
</comment>
<evidence type="ECO:0000313" key="5">
    <source>
        <dbReference type="Proteomes" id="UP001341840"/>
    </source>
</evidence>
<gene>
    <name evidence="4" type="ORF">PIB30_004032</name>
</gene>
<dbReference type="EMBL" id="JASCZI010211456">
    <property type="protein sequence ID" value="MED6191821.1"/>
    <property type="molecule type" value="Genomic_DNA"/>
</dbReference>
<accession>A0ABU6X111</accession>
<evidence type="ECO:0000256" key="3">
    <source>
        <dbReference type="PROSITE-ProRule" id="PRU00708"/>
    </source>
</evidence>
<protein>
    <recommendedName>
        <fullName evidence="6">Pentatricopeptide repeat-containing protein</fullName>
    </recommendedName>
</protein>